<evidence type="ECO:0000313" key="5">
    <source>
        <dbReference type="EMBL" id="MCS7475800.1"/>
    </source>
</evidence>
<dbReference type="InterPro" id="IPR000014">
    <property type="entry name" value="PAS"/>
</dbReference>
<dbReference type="PROSITE" id="PS50883">
    <property type="entry name" value="EAL"/>
    <property type="match status" value="1"/>
</dbReference>
<evidence type="ECO:0000259" key="1">
    <source>
        <dbReference type="PROSITE" id="PS50112"/>
    </source>
</evidence>
<feature type="domain" description="GGDEF" evidence="4">
    <location>
        <begin position="316"/>
        <end position="450"/>
    </location>
</feature>
<dbReference type="RefSeq" id="WP_259621304.1">
    <property type="nucleotide sequence ID" value="NZ_JANYMP010000001.1"/>
</dbReference>
<feature type="domain" description="PAS" evidence="1">
    <location>
        <begin position="159"/>
        <end position="229"/>
    </location>
</feature>
<dbReference type="InterPro" id="IPR052155">
    <property type="entry name" value="Biofilm_reg_signaling"/>
</dbReference>
<dbReference type="InterPro" id="IPR013656">
    <property type="entry name" value="PAS_4"/>
</dbReference>
<dbReference type="NCBIfam" id="TIGR00229">
    <property type="entry name" value="sensory_box"/>
    <property type="match status" value="1"/>
</dbReference>
<dbReference type="EMBL" id="JANYMP010000001">
    <property type="protein sequence ID" value="MCS7475800.1"/>
    <property type="molecule type" value="Genomic_DNA"/>
</dbReference>
<dbReference type="SMART" id="SM00267">
    <property type="entry name" value="GGDEF"/>
    <property type="match status" value="1"/>
</dbReference>
<sequence>MSSPGSTPDPRPASPDGSRARDLLARKWGYLLSGAEMIPLTAEELERELREQLDVLCAVLTRDPLDLAAVERVGGHVVSLGHVGEDGLRHTAEVLAAGLPALPEFQPAGAHADRITRAIGALATGFLVANRRSVLEQQERMQLSLLKAVRDAKWNLKESQARFDEVVTSSASGIVIVGVDGGLIRVNSAICDILDLTAGELIDKTLFDLVDPGTVGKLRAAMLAVVEGRQDRVRQSQRLVRRNGDVARISLTASLLRDADGEPGHFVVVVEDGTELVLLQSELNRQALNDVLTGLPNRQFFSSYLEGAVRRADPVHGVTLLHLDLDAFGMVCDSLGWRTGERLLVHVGQRLKSLLALEKAMVARFDGDEFGILVENTAATPDIATIAAAVNRELAEPLYVDGRGLALSASIGVARGSARDQDHTELLRAADQALRRAKAERRGQWVLFDPNQDTAARSTHALAVGMPGAWEQGELSVRYRPVVRLSDGVVDGVEAVLLWEGPQRPVAHERCVELAEMTGLILPLGEWLLGTAAGQVRWWGQGGGVAPPLTVAVTAHQASDADLVSRVVRVLENTGLRADRLVVGVPVGVVAVPEAADNLGVLAEMGVRTALEDFGLGPDDLAAAQGFGVRSVRVAKRLVDLGTGRGAGFANVLIPVLHETGVLIAVDGVTTEAQATWWRDRGADVATGPHFGPDQPAAAFYEGLQVHL</sequence>
<dbReference type="SMART" id="SM00091">
    <property type="entry name" value="PAS"/>
    <property type="match status" value="1"/>
</dbReference>
<dbReference type="InterPro" id="IPR029787">
    <property type="entry name" value="Nucleotide_cyclase"/>
</dbReference>
<dbReference type="Gene3D" id="3.30.70.270">
    <property type="match status" value="1"/>
</dbReference>
<dbReference type="InterPro" id="IPR001633">
    <property type="entry name" value="EAL_dom"/>
</dbReference>
<comment type="caution">
    <text evidence="5">The sequence shown here is derived from an EMBL/GenBank/DDBJ whole genome shotgun (WGS) entry which is preliminary data.</text>
</comment>
<dbReference type="AlphaFoldDB" id="A0A9X3AEE2"/>
<evidence type="ECO:0000259" key="4">
    <source>
        <dbReference type="PROSITE" id="PS50887"/>
    </source>
</evidence>
<dbReference type="InterPro" id="IPR043128">
    <property type="entry name" value="Rev_trsase/Diguanyl_cyclase"/>
</dbReference>
<evidence type="ECO:0000313" key="6">
    <source>
        <dbReference type="Proteomes" id="UP001141259"/>
    </source>
</evidence>
<dbReference type="EC" id="2.7.7.65" evidence="5"/>
<dbReference type="Pfam" id="PF00990">
    <property type="entry name" value="GGDEF"/>
    <property type="match status" value="1"/>
</dbReference>
<dbReference type="CDD" id="cd00130">
    <property type="entry name" value="PAS"/>
    <property type="match status" value="1"/>
</dbReference>
<proteinExistence type="predicted"/>
<keyword evidence="6" id="KW-1185">Reference proteome</keyword>
<feature type="domain" description="PAC" evidence="2">
    <location>
        <begin position="233"/>
        <end position="285"/>
    </location>
</feature>
<dbReference type="SUPFAM" id="SSF55785">
    <property type="entry name" value="PYP-like sensor domain (PAS domain)"/>
    <property type="match status" value="1"/>
</dbReference>
<dbReference type="CDD" id="cd01948">
    <property type="entry name" value="EAL"/>
    <property type="match status" value="1"/>
</dbReference>
<evidence type="ECO:0000259" key="2">
    <source>
        <dbReference type="PROSITE" id="PS50113"/>
    </source>
</evidence>
<dbReference type="PANTHER" id="PTHR44757:SF2">
    <property type="entry name" value="BIOFILM ARCHITECTURE MAINTENANCE PROTEIN MBAA"/>
    <property type="match status" value="1"/>
</dbReference>
<name>A0A9X3AEE2_9PSEU</name>
<dbReference type="InterPro" id="IPR000160">
    <property type="entry name" value="GGDEF_dom"/>
</dbReference>
<dbReference type="Pfam" id="PF00563">
    <property type="entry name" value="EAL"/>
    <property type="match status" value="1"/>
</dbReference>
<protein>
    <submittedName>
        <fullName evidence="5">Diguanylate cyclase</fullName>
        <ecNumber evidence="5">2.7.7.65</ecNumber>
    </submittedName>
</protein>
<dbReference type="PROSITE" id="PS50887">
    <property type="entry name" value="GGDEF"/>
    <property type="match status" value="1"/>
</dbReference>
<dbReference type="SUPFAM" id="SSF55073">
    <property type="entry name" value="Nucleotide cyclase"/>
    <property type="match status" value="1"/>
</dbReference>
<dbReference type="Proteomes" id="UP001141259">
    <property type="component" value="Unassembled WGS sequence"/>
</dbReference>
<dbReference type="PROSITE" id="PS50113">
    <property type="entry name" value="PAC"/>
    <property type="match status" value="1"/>
</dbReference>
<dbReference type="Gene3D" id="3.20.20.450">
    <property type="entry name" value="EAL domain"/>
    <property type="match status" value="1"/>
</dbReference>
<dbReference type="PANTHER" id="PTHR44757">
    <property type="entry name" value="DIGUANYLATE CYCLASE DGCP"/>
    <property type="match status" value="1"/>
</dbReference>
<dbReference type="InterPro" id="IPR035919">
    <property type="entry name" value="EAL_sf"/>
</dbReference>
<dbReference type="SUPFAM" id="SSF141868">
    <property type="entry name" value="EAL domain-like"/>
    <property type="match status" value="1"/>
</dbReference>
<dbReference type="NCBIfam" id="TIGR00254">
    <property type="entry name" value="GGDEF"/>
    <property type="match status" value="1"/>
</dbReference>
<keyword evidence="5" id="KW-0548">Nucleotidyltransferase</keyword>
<dbReference type="SMART" id="SM00052">
    <property type="entry name" value="EAL"/>
    <property type="match status" value="1"/>
</dbReference>
<dbReference type="PROSITE" id="PS50112">
    <property type="entry name" value="PAS"/>
    <property type="match status" value="1"/>
</dbReference>
<evidence type="ECO:0000259" key="3">
    <source>
        <dbReference type="PROSITE" id="PS50883"/>
    </source>
</evidence>
<gene>
    <name evidence="5" type="ORF">NZH93_02965</name>
</gene>
<dbReference type="InterPro" id="IPR035965">
    <property type="entry name" value="PAS-like_dom_sf"/>
</dbReference>
<keyword evidence="5" id="KW-0808">Transferase</keyword>
<reference evidence="5" key="1">
    <citation type="submission" date="2022-08" db="EMBL/GenBank/DDBJ databases">
        <authorList>
            <person name="Tistechok S."/>
            <person name="Samborskyy M."/>
            <person name="Roman I."/>
        </authorList>
    </citation>
    <scope>NUCLEOTIDE SEQUENCE</scope>
    <source>
        <strain evidence="5">DSM 103496</strain>
    </source>
</reference>
<dbReference type="CDD" id="cd01949">
    <property type="entry name" value="GGDEF"/>
    <property type="match status" value="1"/>
</dbReference>
<dbReference type="GO" id="GO:0052621">
    <property type="term" value="F:diguanylate cyclase activity"/>
    <property type="evidence" value="ECO:0007669"/>
    <property type="project" value="UniProtKB-EC"/>
</dbReference>
<organism evidence="5 6">
    <name type="scientific">Umezawaea endophytica</name>
    <dbReference type="NCBI Taxonomy" id="1654476"/>
    <lineage>
        <taxon>Bacteria</taxon>
        <taxon>Bacillati</taxon>
        <taxon>Actinomycetota</taxon>
        <taxon>Actinomycetes</taxon>
        <taxon>Pseudonocardiales</taxon>
        <taxon>Pseudonocardiaceae</taxon>
        <taxon>Umezawaea</taxon>
    </lineage>
</organism>
<accession>A0A9X3AEE2</accession>
<dbReference type="Gene3D" id="3.30.450.20">
    <property type="entry name" value="PAS domain"/>
    <property type="match status" value="1"/>
</dbReference>
<dbReference type="Pfam" id="PF08448">
    <property type="entry name" value="PAS_4"/>
    <property type="match status" value="1"/>
</dbReference>
<feature type="domain" description="EAL" evidence="3">
    <location>
        <begin position="459"/>
        <end position="708"/>
    </location>
</feature>
<dbReference type="InterPro" id="IPR000700">
    <property type="entry name" value="PAS-assoc_C"/>
</dbReference>